<accession>A0A5J4RK81</accession>
<evidence type="ECO:0000256" key="1">
    <source>
        <dbReference type="ARBA" id="ARBA00008857"/>
    </source>
</evidence>
<dbReference type="Pfam" id="PF13102">
    <property type="entry name" value="Phage_int_SAM_5"/>
    <property type="match status" value="1"/>
</dbReference>
<sequence length="397" mass="45478">MAKLEVKTKENPKLQQSTLSDGRISLYLAYYLGRSQWIDEQTGKTKVKHNRKKETLNLYLIANPRTPIERQTNKETLELALKIRAEREQQIKEDLHGYRIKKDIRINFLDFYQAYYSNYTKKDKPLIKGSMRRFSDFIAESYPLYRAFIKPKHITPQMVQEFLEYLQSRSKGEGAIAYYKKFKMVLKKACEDGLISKNPSTGIACTVDRDILRKDILSLAEEQQLISTTYTGQNPEIRRAFIFCLYTGIRFCDVNNLKYSNVDYSNKILRFEQAKTKGHSSKSGVSIPLNNGLLKLIGNTPANDRGEPVDGLLFHLSSHTACSRSLKAWTKKAGIAKHITWHCARHSFAVNILNNGANIKTVSDLLGHSGLQMTEKYTRVIDELKQAAINSLPELNL</sequence>
<gene>
    <name evidence="5" type="ORF">EZS27_017152</name>
</gene>
<dbReference type="InterPro" id="IPR002104">
    <property type="entry name" value="Integrase_catalytic"/>
</dbReference>
<keyword evidence="3" id="KW-0233">DNA recombination</keyword>
<protein>
    <submittedName>
        <fullName evidence="5">Tyrosine recombinase XerD</fullName>
    </submittedName>
</protein>
<keyword evidence="2" id="KW-0238">DNA-binding</keyword>
<dbReference type="InterPro" id="IPR025269">
    <property type="entry name" value="SAM-like_dom"/>
</dbReference>
<dbReference type="InterPro" id="IPR010998">
    <property type="entry name" value="Integrase_recombinase_N"/>
</dbReference>
<comment type="caution">
    <text evidence="5">The sequence shown here is derived from an EMBL/GenBank/DDBJ whole genome shotgun (WGS) entry which is preliminary data.</text>
</comment>
<reference evidence="5" key="1">
    <citation type="submission" date="2019-03" db="EMBL/GenBank/DDBJ databases">
        <title>Single cell metagenomics reveals metabolic interactions within the superorganism composed of flagellate Streblomastix strix and complex community of Bacteroidetes bacteria on its surface.</title>
        <authorList>
            <person name="Treitli S.C."/>
            <person name="Kolisko M."/>
            <person name="Husnik F."/>
            <person name="Keeling P."/>
            <person name="Hampl V."/>
        </authorList>
    </citation>
    <scope>NUCLEOTIDE SEQUENCE</scope>
    <source>
        <strain evidence="5">STM</strain>
    </source>
</reference>
<dbReference type="GO" id="GO:0015074">
    <property type="term" value="P:DNA integration"/>
    <property type="evidence" value="ECO:0007669"/>
    <property type="project" value="InterPro"/>
</dbReference>
<dbReference type="PANTHER" id="PTHR30349">
    <property type="entry name" value="PHAGE INTEGRASE-RELATED"/>
    <property type="match status" value="1"/>
</dbReference>
<organism evidence="5">
    <name type="scientific">termite gut metagenome</name>
    <dbReference type="NCBI Taxonomy" id="433724"/>
    <lineage>
        <taxon>unclassified sequences</taxon>
        <taxon>metagenomes</taxon>
        <taxon>organismal metagenomes</taxon>
    </lineage>
</organism>
<dbReference type="InterPro" id="IPR011010">
    <property type="entry name" value="DNA_brk_join_enz"/>
</dbReference>
<dbReference type="PANTHER" id="PTHR30349:SF64">
    <property type="entry name" value="PROPHAGE INTEGRASE INTD-RELATED"/>
    <property type="match status" value="1"/>
</dbReference>
<dbReference type="Gene3D" id="1.10.443.10">
    <property type="entry name" value="Intergrase catalytic core"/>
    <property type="match status" value="1"/>
</dbReference>
<evidence type="ECO:0000259" key="4">
    <source>
        <dbReference type="PROSITE" id="PS51898"/>
    </source>
</evidence>
<comment type="similarity">
    <text evidence="1">Belongs to the 'phage' integrase family.</text>
</comment>
<evidence type="ECO:0000256" key="2">
    <source>
        <dbReference type="ARBA" id="ARBA00023125"/>
    </source>
</evidence>
<dbReference type="Gene3D" id="1.10.150.130">
    <property type="match status" value="1"/>
</dbReference>
<dbReference type="GO" id="GO:0006310">
    <property type="term" value="P:DNA recombination"/>
    <property type="evidence" value="ECO:0007669"/>
    <property type="project" value="UniProtKB-KW"/>
</dbReference>
<dbReference type="Pfam" id="PF00589">
    <property type="entry name" value="Phage_integrase"/>
    <property type="match status" value="1"/>
</dbReference>
<dbReference type="PROSITE" id="PS51898">
    <property type="entry name" value="TYR_RECOMBINASE"/>
    <property type="match status" value="1"/>
</dbReference>
<evidence type="ECO:0000256" key="3">
    <source>
        <dbReference type="ARBA" id="ARBA00023172"/>
    </source>
</evidence>
<dbReference type="InterPro" id="IPR035386">
    <property type="entry name" value="Arm-DNA-bind_5"/>
</dbReference>
<name>A0A5J4RK81_9ZZZZ</name>
<dbReference type="SUPFAM" id="SSF56349">
    <property type="entry name" value="DNA breaking-rejoining enzymes"/>
    <property type="match status" value="1"/>
</dbReference>
<evidence type="ECO:0000313" key="5">
    <source>
        <dbReference type="EMBL" id="KAA6334536.1"/>
    </source>
</evidence>
<dbReference type="InterPro" id="IPR050090">
    <property type="entry name" value="Tyrosine_recombinase_XerCD"/>
</dbReference>
<dbReference type="GO" id="GO:0003677">
    <property type="term" value="F:DNA binding"/>
    <property type="evidence" value="ECO:0007669"/>
    <property type="project" value="UniProtKB-KW"/>
</dbReference>
<dbReference type="EMBL" id="SNRY01000987">
    <property type="protein sequence ID" value="KAA6334536.1"/>
    <property type="molecule type" value="Genomic_DNA"/>
</dbReference>
<dbReference type="CDD" id="cd01185">
    <property type="entry name" value="INTN1_C_like"/>
    <property type="match status" value="1"/>
</dbReference>
<proteinExistence type="inferred from homology"/>
<dbReference type="Pfam" id="PF17293">
    <property type="entry name" value="Arm-DNA-bind_5"/>
    <property type="match status" value="1"/>
</dbReference>
<dbReference type="InterPro" id="IPR013762">
    <property type="entry name" value="Integrase-like_cat_sf"/>
</dbReference>
<feature type="domain" description="Tyr recombinase" evidence="4">
    <location>
        <begin position="212"/>
        <end position="390"/>
    </location>
</feature>
<dbReference type="AlphaFoldDB" id="A0A5J4RK81"/>